<feature type="binding site" evidence="9">
    <location>
        <begin position="340"/>
        <end position="343"/>
    </location>
    <ligand>
        <name>ATP</name>
        <dbReference type="ChEBI" id="CHEBI:30616"/>
    </ligand>
</feature>
<dbReference type="InterPro" id="IPR015911">
    <property type="entry name" value="Phosphoglycerate_kinase_CS"/>
</dbReference>
<evidence type="ECO:0000256" key="7">
    <source>
        <dbReference type="ARBA" id="ARBA00022777"/>
    </source>
</evidence>
<evidence type="ECO:0000256" key="4">
    <source>
        <dbReference type="ARBA" id="ARBA00013061"/>
    </source>
</evidence>
<proteinExistence type="inferred from homology"/>
<feature type="binding site" evidence="9">
    <location>
        <position position="314"/>
    </location>
    <ligand>
        <name>ATP</name>
        <dbReference type="ChEBI" id="CHEBI:30616"/>
    </ligand>
</feature>
<comment type="subcellular location">
    <subcellularLocation>
        <location evidence="9">Cytoplasm</location>
    </subcellularLocation>
</comment>
<keyword evidence="5 9" id="KW-0808">Transferase</keyword>
<dbReference type="EMBL" id="JACASI010000044">
    <property type="protein sequence ID" value="MCQ3830978.1"/>
    <property type="molecule type" value="Genomic_DNA"/>
</dbReference>
<protein>
    <recommendedName>
        <fullName evidence="4 9">Phosphoglycerate kinase</fullName>
        <ecNumber evidence="4 9">2.7.2.3</ecNumber>
    </recommendedName>
</protein>
<comment type="catalytic activity">
    <reaction evidence="1 9 10">
        <text>(2R)-3-phosphoglycerate + ATP = (2R)-3-phospho-glyceroyl phosphate + ADP</text>
        <dbReference type="Rhea" id="RHEA:14801"/>
        <dbReference type="ChEBI" id="CHEBI:30616"/>
        <dbReference type="ChEBI" id="CHEBI:57604"/>
        <dbReference type="ChEBI" id="CHEBI:58272"/>
        <dbReference type="ChEBI" id="CHEBI:456216"/>
        <dbReference type="EC" id="2.7.2.3"/>
    </reaction>
</comment>
<dbReference type="Pfam" id="PF00162">
    <property type="entry name" value="PGK"/>
    <property type="match status" value="1"/>
</dbReference>
<sequence length="387" mass="40307">MAVKLMKDQDLAGKRVLIREDLNVPVKDGVVTSDARIRAALPTIKAAVDAGAKVLLMSHLGRPTEGEYADEFSLAPVATHLGKLLGKEVPVVKDWQGGIDLADGEVALLENVRFNQGEKKDDEALAKQYAALCDIFVMDAFGTAHRAQASTHGVAKFAPVACAGPLLAAELDALEKALANPARPMVAIVGGSKVSTKLTVLESLSDKVDQLIVGGGIANTFLAASGKPVGKSLCEHDLIDTAKSLMQKCDIPVPTDVVTGKEFSETAAAETKPAEAVSADDMIFDIGPDSSAALADILKNAKTIIWNGPVGVFEFDQFGGGTERLAKAIAESDAFSIAGGGDTLAAVDKYGIAEQVSYISTGGGAFLEYVEGKVLPAVAMLESRSAE</sequence>
<feature type="binding site" evidence="9">
    <location>
        <position position="146"/>
    </location>
    <ligand>
        <name>substrate</name>
    </ligand>
</feature>
<comment type="caution">
    <text evidence="11">The sequence shown here is derived from an EMBL/GenBank/DDBJ whole genome shotgun (WGS) entry which is preliminary data.</text>
</comment>
<dbReference type="GO" id="GO:0016301">
    <property type="term" value="F:kinase activity"/>
    <property type="evidence" value="ECO:0007669"/>
    <property type="project" value="UniProtKB-KW"/>
</dbReference>
<evidence type="ECO:0000256" key="3">
    <source>
        <dbReference type="ARBA" id="ARBA00011245"/>
    </source>
</evidence>
<reference evidence="11" key="1">
    <citation type="thesis" date="2020" institute="Technische Universitat Dresden" country="Dresden, Germany">
        <title>The Agarolytic System of Microbulbifer elongatus PORT2, Isolated from Batu Karas, Pangandaran West Java Indonesia.</title>
        <authorList>
            <person name="Anggraeni S.R."/>
        </authorList>
    </citation>
    <scope>NUCLEOTIDE SEQUENCE</scope>
    <source>
        <strain evidence="11">PORT2</strain>
    </source>
</reference>
<name>A0ABT1P4E1_9GAMM</name>
<evidence type="ECO:0000313" key="12">
    <source>
        <dbReference type="Proteomes" id="UP001205566"/>
    </source>
</evidence>
<evidence type="ECO:0000256" key="8">
    <source>
        <dbReference type="ARBA" id="ARBA00022840"/>
    </source>
</evidence>
<evidence type="ECO:0000313" key="11">
    <source>
        <dbReference type="EMBL" id="MCQ3830978.1"/>
    </source>
</evidence>
<comment type="pathway">
    <text evidence="9">Carbohydrate degradation; glycolysis; pyruvate from D-glyceraldehyde 3-phosphate: step 2/5.</text>
</comment>
<keyword evidence="9" id="KW-0963">Cytoplasm</keyword>
<comment type="subunit">
    <text evidence="3 9">Monomer.</text>
</comment>
<dbReference type="InterPro" id="IPR015824">
    <property type="entry name" value="Phosphoglycerate_kinase_N"/>
</dbReference>
<keyword evidence="9" id="KW-0324">Glycolysis</keyword>
<organism evidence="11 12">
    <name type="scientific">Microbulbifer elongatus</name>
    <dbReference type="NCBI Taxonomy" id="86173"/>
    <lineage>
        <taxon>Bacteria</taxon>
        <taxon>Pseudomonadati</taxon>
        <taxon>Pseudomonadota</taxon>
        <taxon>Gammaproteobacteria</taxon>
        <taxon>Cellvibrionales</taxon>
        <taxon>Microbulbiferaceae</taxon>
        <taxon>Microbulbifer</taxon>
    </lineage>
</organism>
<dbReference type="InterPro" id="IPR001576">
    <property type="entry name" value="Phosphoglycerate_kinase"/>
</dbReference>
<evidence type="ECO:0000256" key="9">
    <source>
        <dbReference type="HAMAP-Rule" id="MF_00145"/>
    </source>
</evidence>
<gene>
    <name evidence="9" type="primary">pgk</name>
    <name evidence="11" type="ORF">HXX02_16180</name>
</gene>
<keyword evidence="8 9" id="KW-0067">ATP-binding</keyword>
<feature type="binding site" evidence="9">
    <location>
        <position position="113"/>
    </location>
    <ligand>
        <name>substrate</name>
    </ligand>
</feature>
<evidence type="ECO:0000256" key="6">
    <source>
        <dbReference type="ARBA" id="ARBA00022741"/>
    </source>
</evidence>
<dbReference type="InterPro" id="IPR036043">
    <property type="entry name" value="Phosphoglycerate_kinase_sf"/>
</dbReference>
<evidence type="ECO:0000256" key="10">
    <source>
        <dbReference type="RuleBase" id="RU000532"/>
    </source>
</evidence>
<feature type="binding site" evidence="9">
    <location>
        <position position="36"/>
    </location>
    <ligand>
        <name>substrate</name>
    </ligand>
</feature>
<dbReference type="Gene3D" id="3.40.50.1260">
    <property type="entry name" value="Phosphoglycerate kinase, N-terminal domain"/>
    <property type="match status" value="2"/>
</dbReference>
<keyword evidence="7 9" id="KW-0418">Kinase</keyword>
<comment type="caution">
    <text evidence="9">Lacks conserved residue(s) required for the propagation of feature annotation.</text>
</comment>
<evidence type="ECO:0000256" key="2">
    <source>
        <dbReference type="ARBA" id="ARBA00008982"/>
    </source>
</evidence>
<dbReference type="PANTHER" id="PTHR11406:SF23">
    <property type="entry name" value="PHOSPHOGLYCERATE KINASE 1, CHLOROPLASTIC-RELATED"/>
    <property type="match status" value="1"/>
</dbReference>
<accession>A0ABT1P4E1</accession>
<dbReference type="SUPFAM" id="SSF53748">
    <property type="entry name" value="Phosphoglycerate kinase"/>
    <property type="match status" value="1"/>
</dbReference>
<feature type="binding site" evidence="9">
    <location>
        <position position="197"/>
    </location>
    <ligand>
        <name>ATP</name>
        <dbReference type="ChEBI" id="CHEBI:30616"/>
    </ligand>
</feature>
<dbReference type="PRINTS" id="PR00477">
    <property type="entry name" value="PHGLYCKINASE"/>
</dbReference>
<evidence type="ECO:0000256" key="1">
    <source>
        <dbReference type="ARBA" id="ARBA00000642"/>
    </source>
</evidence>
<evidence type="ECO:0000256" key="5">
    <source>
        <dbReference type="ARBA" id="ARBA00022679"/>
    </source>
</evidence>
<feature type="binding site" evidence="9">
    <location>
        <begin position="21"/>
        <end position="23"/>
    </location>
    <ligand>
        <name>substrate</name>
    </ligand>
</feature>
<dbReference type="PANTHER" id="PTHR11406">
    <property type="entry name" value="PHOSPHOGLYCERATE KINASE"/>
    <property type="match status" value="1"/>
</dbReference>
<dbReference type="EC" id="2.7.2.3" evidence="4 9"/>
<dbReference type="PIRSF" id="PIRSF000724">
    <property type="entry name" value="Pgk"/>
    <property type="match status" value="1"/>
</dbReference>
<keyword evidence="6 9" id="KW-0547">Nucleotide-binding</keyword>
<keyword evidence="12" id="KW-1185">Reference proteome</keyword>
<dbReference type="RefSeq" id="WP_255875882.1">
    <property type="nucleotide sequence ID" value="NZ_JACASI010000044.1"/>
</dbReference>
<dbReference type="Proteomes" id="UP001205566">
    <property type="component" value="Unassembled WGS sequence"/>
</dbReference>
<dbReference type="PROSITE" id="PS00111">
    <property type="entry name" value="PGLYCERATE_KINASE"/>
    <property type="match status" value="1"/>
</dbReference>
<dbReference type="HAMAP" id="MF_00145">
    <property type="entry name" value="Phosphoglyc_kinase"/>
    <property type="match status" value="1"/>
</dbReference>
<comment type="similarity">
    <text evidence="2 9 10">Belongs to the phosphoglycerate kinase family.</text>
</comment>
<feature type="binding site" evidence="9">
    <location>
        <begin position="59"/>
        <end position="62"/>
    </location>
    <ligand>
        <name>substrate</name>
    </ligand>
</feature>